<proteinExistence type="inferred from homology"/>
<protein>
    <submittedName>
        <fullName evidence="3">RNA polymerase I-specific transcription initiation factor rrn3</fullName>
    </submittedName>
</protein>
<evidence type="ECO:0000256" key="2">
    <source>
        <dbReference type="SAM" id="MobiDB-lite"/>
    </source>
</evidence>
<dbReference type="GO" id="GO:0001181">
    <property type="term" value="F:RNA polymerase I general transcription initiation factor activity"/>
    <property type="evidence" value="ECO:0007669"/>
    <property type="project" value="InterPro"/>
</dbReference>
<dbReference type="EMBL" id="LSSL01001762">
    <property type="protein sequence ID" value="OLY82210.1"/>
    <property type="molecule type" value="Genomic_DNA"/>
</dbReference>
<name>A0A1R0GZ98_9FUNG</name>
<keyword evidence="3" id="KW-0396">Initiation factor</keyword>
<evidence type="ECO:0000256" key="1">
    <source>
        <dbReference type="ARBA" id="ARBA00010098"/>
    </source>
</evidence>
<dbReference type="AlphaFoldDB" id="A0A1R0GZ98"/>
<dbReference type="GO" id="GO:0001042">
    <property type="term" value="F:RNA polymerase I core binding"/>
    <property type="evidence" value="ECO:0007669"/>
    <property type="project" value="TreeGrafter"/>
</dbReference>
<dbReference type="PANTHER" id="PTHR12790">
    <property type="entry name" value="TRANSCRIPTION INITIATION FACTOR IA RRN3"/>
    <property type="match status" value="1"/>
</dbReference>
<dbReference type="PANTHER" id="PTHR12790:SF0">
    <property type="entry name" value="RNA POLYMERASE I-SPECIFIC TRANSCRIPTION INITIATION FACTOR RRN3-RELATED"/>
    <property type="match status" value="1"/>
</dbReference>
<dbReference type="GO" id="GO:0003743">
    <property type="term" value="F:translation initiation factor activity"/>
    <property type="evidence" value="ECO:0007669"/>
    <property type="project" value="UniProtKB-KW"/>
</dbReference>
<dbReference type="STRING" id="133383.A0A1R0GZ98"/>
<evidence type="ECO:0000313" key="3">
    <source>
        <dbReference type="EMBL" id="OLY82210.1"/>
    </source>
</evidence>
<dbReference type="GO" id="GO:0005634">
    <property type="term" value="C:nucleus"/>
    <property type="evidence" value="ECO:0007669"/>
    <property type="project" value="TreeGrafter"/>
</dbReference>
<dbReference type="InterPro" id="IPR007991">
    <property type="entry name" value="RNA_pol_I_trans_ini_fac_RRN3"/>
</dbReference>
<dbReference type="GO" id="GO:0006361">
    <property type="term" value="P:transcription initiation at RNA polymerase I promoter"/>
    <property type="evidence" value="ECO:0007669"/>
    <property type="project" value="InterPro"/>
</dbReference>
<feature type="region of interest" description="Disordered" evidence="2">
    <location>
        <begin position="1"/>
        <end position="54"/>
    </location>
</feature>
<reference evidence="3 4" key="1">
    <citation type="journal article" date="2016" name="Mol. Biol. Evol.">
        <title>Genome-Wide Survey of Gut Fungi (Harpellales) Reveals the First Horizontally Transferred Ubiquitin Gene from a Mosquito Host.</title>
        <authorList>
            <person name="Wang Y."/>
            <person name="White M.M."/>
            <person name="Kvist S."/>
            <person name="Moncalvo J.M."/>
        </authorList>
    </citation>
    <scope>NUCLEOTIDE SEQUENCE [LARGE SCALE GENOMIC DNA]</scope>
    <source>
        <strain evidence="3 4">ALG-7-W6</strain>
    </source>
</reference>
<gene>
    <name evidence="3" type="ORF">AYI68_g3675</name>
</gene>
<evidence type="ECO:0000313" key="4">
    <source>
        <dbReference type="Proteomes" id="UP000187455"/>
    </source>
</evidence>
<keyword evidence="4" id="KW-1185">Reference proteome</keyword>
<organism evidence="3 4">
    <name type="scientific">Smittium mucronatum</name>
    <dbReference type="NCBI Taxonomy" id="133383"/>
    <lineage>
        <taxon>Eukaryota</taxon>
        <taxon>Fungi</taxon>
        <taxon>Fungi incertae sedis</taxon>
        <taxon>Zoopagomycota</taxon>
        <taxon>Kickxellomycotina</taxon>
        <taxon>Harpellomycetes</taxon>
        <taxon>Harpellales</taxon>
        <taxon>Legeriomycetaceae</taxon>
        <taxon>Smittium</taxon>
    </lineage>
</organism>
<dbReference type="Pfam" id="PF05327">
    <property type="entry name" value="RRN3"/>
    <property type="match status" value="1"/>
</dbReference>
<feature type="compositionally biased region" description="Polar residues" evidence="2">
    <location>
        <begin position="1"/>
        <end position="30"/>
    </location>
</feature>
<comment type="similarity">
    <text evidence="1">Belongs to the RRN3 family.</text>
</comment>
<dbReference type="OrthoDB" id="26970at2759"/>
<comment type="caution">
    <text evidence="3">The sequence shown here is derived from an EMBL/GenBank/DDBJ whole genome shotgun (WGS) entry which is preliminary data.</text>
</comment>
<sequence>MLSNMSSDIQYSGGKSPTMTVSDLNHTPTPSLKIPNNPFPSPDSLPLPSNTYTENKKKNDMLKLFTLKALENVKNGSNEDYYQIIKVFADLESYRSNPSIKREVPDFILFKRVHSLLSELVHIIPTLSQEIYFSISKNFPHKRDSSARNTSFLKNVLKVIRYCPDLQKKLLLLSIDRILQMDVEIQVEIEDIDSLSQTTSKDELPVSEDNDSSSFVSKSKLSKLSNTVSDSESDSESEDEFVVEEIFTYKASEMVSKLDSMLFLLFSYFRDNHLIGPRRSFDTFSLALELFDQIILPTYKSRYTQFFIFYLCSLDTSYSDLFLGHLVSKIGQPVEFGRAISSSSRSAVLRMSAASYLSSFVARSLSLTPQIVRNVIGVLSQWANTYLDLQDDGIYSSSSPFGLKKHSSSLGFSSNFTDASKFEHPVFYSVCQAIFYIFCYRWRDLLDGSYNEFEPMDLDDHHNNKYRSLISTFDTSSFNWSSQTSGIHRLVFSKLNPLKFCSSIVSKQFALVASQLNFVFCLSLIDQNRRNSRRFLSSTSSATSLPSLRSASSSATLTSVSQETLEEMSSFFPFDPFPLTQSRSFIDPIYFVWCPVFDQSIDSDSSDSSDDSNDEDDL</sequence>
<dbReference type="Proteomes" id="UP000187455">
    <property type="component" value="Unassembled WGS sequence"/>
</dbReference>
<accession>A0A1R0GZ98</accession>
<keyword evidence="3" id="KW-0648">Protein biosynthesis</keyword>